<name>A0A8J8NPB4_HALGN</name>
<dbReference type="AlphaFoldDB" id="A0A8J8NPB4"/>
<dbReference type="Proteomes" id="UP000785679">
    <property type="component" value="Unassembled WGS sequence"/>
</dbReference>
<keyword evidence="2" id="KW-1185">Reference proteome</keyword>
<evidence type="ECO:0000313" key="2">
    <source>
        <dbReference type="Proteomes" id="UP000785679"/>
    </source>
</evidence>
<evidence type="ECO:0000313" key="1">
    <source>
        <dbReference type="EMBL" id="TNV78568.1"/>
    </source>
</evidence>
<comment type="caution">
    <text evidence="1">The sequence shown here is derived from an EMBL/GenBank/DDBJ whole genome shotgun (WGS) entry which is preliminary data.</text>
</comment>
<sequence length="175" mass="20157">MQAHTLPIQLKGSLQIDMLTPCTSFGGFVENLRNLQVVGAEGLYLQSWPKYLALTRIQFLQELLITPLTQLLRTAICFMFQDLQAMIKSLCSAKIQSQWTSVQVYTLWRREFSQCFTKQMGINARGNYFLGQIAESQSFYSALNRCQIHLLLRDRSLVISQKECGAMPFQKQENY</sequence>
<accession>A0A8J8NPB4</accession>
<dbReference type="EMBL" id="RRYP01010159">
    <property type="protein sequence ID" value="TNV78568.1"/>
    <property type="molecule type" value="Genomic_DNA"/>
</dbReference>
<reference evidence="1" key="1">
    <citation type="submission" date="2019-06" db="EMBL/GenBank/DDBJ databases">
        <authorList>
            <person name="Zheng W."/>
        </authorList>
    </citation>
    <scope>NUCLEOTIDE SEQUENCE</scope>
    <source>
        <strain evidence="1">QDHG01</strain>
    </source>
</reference>
<gene>
    <name evidence="1" type="ORF">FGO68_gene6962</name>
</gene>
<proteinExistence type="predicted"/>
<protein>
    <submittedName>
        <fullName evidence="1">Uncharacterized protein</fullName>
    </submittedName>
</protein>
<organism evidence="1 2">
    <name type="scientific">Halteria grandinella</name>
    <dbReference type="NCBI Taxonomy" id="5974"/>
    <lineage>
        <taxon>Eukaryota</taxon>
        <taxon>Sar</taxon>
        <taxon>Alveolata</taxon>
        <taxon>Ciliophora</taxon>
        <taxon>Intramacronucleata</taxon>
        <taxon>Spirotrichea</taxon>
        <taxon>Stichotrichia</taxon>
        <taxon>Sporadotrichida</taxon>
        <taxon>Halteriidae</taxon>
        <taxon>Halteria</taxon>
    </lineage>
</organism>